<comment type="caution">
    <text evidence="3">The sequence shown here is derived from an EMBL/GenBank/DDBJ whole genome shotgun (WGS) entry which is preliminary data.</text>
</comment>
<keyword evidence="4" id="KW-1185">Reference proteome</keyword>
<proteinExistence type="predicted"/>
<keyword evidence="1" id="KW-0808">Transferase</keyword>
<dbReference type="InterPro" id="IPR050267">
    <property type="entry name" value="Anti-sigma-factor_SerPK"/>
</dbReference>
<dbReference type="Pfam" id="PF13581">
    <property type="entry name" value="HATPase_c_2"/>
    <property type="match status" value="1"/>
</dbReference>
<dbReference type="InterPro" id="IPR036890">
    <property type="entry name" value="HATPase_C_sf"/>
</dbReference>
<sequence>MSGLPRPGGARAGTGVRTAVFGSQPTQAAQIRSWCQRGIGVPAHQAFPLLLVASELVANAWLHTASGAEGGRVKVQMRSLSGRLVRIAVTDDGPRPTQPVRLPRLSPRTDALAEGGRGLRLVDRLSVRWGWDGELGKPLTVWAHIDLYASLPEDVES</sequence>
<dbReference type="GO" id="GO:0004674">
    <property type="term" value="F:protein serine/threonine kinase activity"/>
    <property type="evidence" value="ECO:0007669"/>
    <property type="project" value="UniProtKB-KW"/>
</dbReference>
<feature type="domain" description="Histidine kinase/HSP90-like ATPase" evidence="2">
    <location>
        <begin position="28"/>
        <end position="126"/>
    </location>
</feature>
<dbReference type="CDD" id="cd16936">
    <property type="entry name" value="HATPase_RsbW-like"/>
    <property type="match status" value="1"/>
</dbReference>
<dbReference type="AlphaFoldDB" id="A0A841IPG7"/>
<evidence type="ECO:0000313" key="3">
    <source>
        <dbReference type="EMBL" id="MBB6118241.1"/>
    </source>
</evidence>
<dbReference type="EMBL" id="JACHJO010000001">
    <property type="protein sequence ID" value="MBB6118241.1"/>
    <property type="molecule type" value="Genomic_DNA"/>
</dbReference>
<dbReference type="PANTHER" id="PTHR35526">
    <property type="entry name" value="ANTI-SIGMA-F FACTOR RSBW-RELATED"/>
    <property type="match status" value="1"/>
</dbReference>
<evidence type="ECO:0000256" key="1">
    <source>
        <dbReference type="ARBA" id="ARBA00022527"/>
    </source>
</evidence>
<protein>
    <submittedName>
        <fullName evidence="3">Anti-sigma regulatory factor (Ser/Thr protein kinase)</fullName>
    </submittedName>
</protein>
<dbReference type="Gene3D" id="3.30.565.10">
    <property type="entry name" value="Histidine kinase-like ATPase, C-terminal domain"/>
    <property type="match status" value="1"/>
</dbReference>
<organism evidence="3 4">
    <name type="scientific">Nocardiopsis algeriensis</name>
    <dbReference type="NCBI Taxonomy" id="1478215"/>
    <lineage>
        <taxon>Bacteria</taxon>
        <taxon>Bacillati</taxon>
        <taxon>Actinomycetota</taxon>
        <taxon>Actinomycetes</taxon>
        <taxon>Streptosporangiales</taxon>
        <taxon>Nocardiopsidaceae</taxon>
        <taxon>Nocardiopsis</taxon>
    </lineage>
</organism>
<dbReference type="InterPro" id="IPR003594">
    <property type="entry name" value="HATPase_dom"/>
</dbReference>
<dbReference type="PANTHER" id="PTHR35526:SF3">
    <property type="entry name" value="ANTI-SIGMA-F FACTOR RSBW"/>
    <property type="match status" value="1"/>
</dbReference>
<evidence type="ECO:0000259" key="2">
    <source>
        <dbReference type="Pfam" id="PF13581"/>
    </source>
</evidence>
<keyword evidence="1" id="KW-0723">Serine/threonine-protein kinase</keyword>
<gene>
    <name evidence="3" type="ORF">FHS13_000169</name>
</gene>
<keyword evidence="1" id="KW-0418">Kinase</keyword>
<evidence type="ECO:0000313" key="4">
    <source>
        <dbReference type="Proteomes" id="UP000536604"/>
    </source>
</evidence>
<reference evidence="3 4" key="1">
    <citation type="submission" date="2020-08" db="EMBL/GenBank/DDBJ databases">
        <title>Genomic Encyclopedia of Type Strains, Phase III (KMG-III): the genomes of soil and plant-associated and newly described type strains.</title>
        <authorList>
            <person name="Whitman W."/>
        </authorList>
    </citation>
    <scope>NUCLEOTIDE SEQUENCE [LARGE SCALE GENOMIC DNA]</scope>
    <source>
        <strain evidence="3 4">CECT 8712</strain>
    </source>
</reference>
<dbReference type="SUPFAM" id="SSF55874">
    <property type="entry name" value="ATPase domain of HSP90 chaperone/DNA topoisomerase II/histidine kinase"/>
    <property type="match status" value="1"/>
</dbReference>
<name>A0A841IPG7_9ACTN</name>
<accession>A0A841IPG7</accession>
<dbReference type="Proteomes" id="UP000536604">
    <property type="component" value="Unassembled WGS sequence"/>
</dbReference>